<proteinExistence type="predicted"/>
<reference evidence="8 9" key="1">
    <citation type="submission" date="2015-12" db="EMBL/GenBank/DDBJ databases">
        <title>Nitrous oxide reduction kinetics distinguish bacteria harboring typical versus atypical NosZ.</title>
        <authorList>
            <person name="Yoon S."/>
            <person name="Nissen S."/>
            <person name="Park D."/>
            <person name="Sanford R.A."/>
            <person name="Loeffler F.E."/>
        </authorList>
    </citation>
    <scope>NUCLEOTIDE SEQUENCE [LARGE SCALE GENOMIC DNA]</scope>
    <source>
        <strain evidence="8 9">ATCC BAA-841</strain>
    </source>
</reference>
<keyword evidence="4" id="KW-0812">Transmembrane</keyword>
<dbReference type="Gene3D" id="3.40.190.10">
    <property type="entry name" value="Periplasmic binding protein-like II"/>
    <property type="match status" value="2"/>
</dbReference>
<organism evidence="8 9">
    <name type="scientific">Dechloromonas denitrificans</name>
    <dbReference type="NCBI Taxonomy" id="281362"/>
    <lineage>
        <taxon>Bacteria</taxon>
        <taxon>Pseudomonadati</taxon>
        <taxon>Pseudomonadota</taxon>
        <taxon>Betaproteobacteria</taxon>
        <taxon>Rhodocyclales</taxon>
        <taxon>Azonexaceae</taxon>
        <taxon>Dechloromonas</taxon>
    </lineage>
</organism>
<dbReference type="InterPro" id="IPR050469">
    <property type="entry name" value="Diguanylate_Cyclase"/>
</dbReference>
<dbReference type="GO" id="GO:0006355">
    <property type="term" value="P:regulation of DNA-templated transcription"/>
    <property type="evidence" value="ECO:0007669"/>
    <property type="project" value="InterPro"/>
</dbReference>
<dbReference type="PANTHER" id="PTHR45138">
    <property type="entry name" value="REGULATORY COMPONENTS OF SENSORY TRANSDUCTION SYSTEM"/>
    <property type="match status" value="1"/>
</dbReference>
<dbReference type="PROSITE" id="PS50113">
    <property type="entry name" value="PAC"/>
    <property type="match status" value="1"/>
</dbReference>
<dbReference type="InterPro" id="IPR029787">
    <property type="entry name" value="Nucleotide_cyclase"/>
</dbReference>
<sequence length="693" mass="78076">MGRCCDNTVMRFLICFLLLLVLSPAYALEKVVLQLNWKHQFQFAGYYAAIEKGYFREAGFDVSLRELAEGIDPVDMVLKGEADYGIAASELALRRGRGQPVVALAAIIQHSPLVLLVNRRHVPNVDALNDKRIMLAPHESELYAYLKREGVEKFEAQPHSFDPADLIAGKVDAISGYSTDEPFLLREAHFPYRQFSPDSVGIDFYGDVLFTTEKKIKQSPAAVRAFRAAVLRGWRYAMANPEEIVDLIGERYSPRHSRAHLLFEASEMTRLMQPELVEIGHMSATRWQHIAQTYTELGMLPVNASLNGLLYHAEPDVLPPWVWPAFLAGASIILLAALMAAYFARLNQRLRREIATRLSTEAALRNSEERYRTLAEHSKDVIWTLDLASLRFTYVSPAIQRVRGFTAEEVMAEPLAEAMTPDSYAHVSQLLQEHLARLARGDRSALSATVEIDQPHKNGGTISSEVVASFLLDEAGQPVSILGIARDISERRTAEQQLRLVNDTLRQQLDEIQRLQAALQEQAIRDSLTGCFNRRYLDETLERELSRAQREGYPLSLLILDLDHFKQINDSYGHQAGDQALKELASMLTADIRHEDVLCRYGGEEFVILLPRMPLKVAEKRAERWRLMISQLRLPIGDIELGFTASVGLACYPDHGKTADELTQLADLALYIAKHEGRNRVVVYSPPEPPVRS</sequence>
<dbReference type="InterPro" id="IPR013767">
    <property type="entry name" value="PAS_fold"/>
</dbReference>
<dbReference type="CDD" id="cd01949">
    <property type="entry name" value="GGDEF"/>
    <property type="match status" value="1"/>
</dbReference>
<comment type="catalytic activity">
    <reaction evidence="2">
        <text>2 GTP = 3',3'-c-di-GMP + 2 diphosphate</text>
        <dbReference type="Rhea" id="RHEA:24898"/>
        <dbReference type="ChEBI" id="CHEBI:33019"/>
        <dbReference type="ChEBI" id="CHEBI:37565"/>
        <dbReference type="ChEBI" id="CHEBI:58805"/>
        <dbReference type="EC" id="2.7.7.65"/>
    </reaction>
</comment>
<dbReference type="EMBL" id="LODL01000040">
    <property type="protein sequence ID" value="KXB29079.1"/>
    <property type="molecule type" value="Genomic_DNA"/>
</dbReference>
<keyword evidence="4" id="KW-0472">Membrane</keyword>
<dbReference type="SUPFAM" id="SSF55073">
    <property type="entry name" value="Nucleotide cyclase"/>
    <property type="match status" value="1"/>
</dbReference>
<dbReference type="NCBIfam" id="TIGR00229">
    <property type="entry name" value="sensory_box"/>
    <property type="match status" value="1"/>
</dbReference>
<dbReference type="PROSITE" id="PS50887">
    <property type="entry name" value="GGDEF"/>
    <property type="match status" value="1"/>
</dbReference>
<dbReference type="PANTHER" id="PTHR45138:SF9">
    <property type="entry name" value="DIGUANYLATE CYCLASE DGCM-RELATED"/>
    <property type="match status" value="1"/>
</dbReference>
<dbReference type="FunFam" id="3.30.70.270:FF:000001">
    <property type="entry name" value="Diguanylate cyclase domain protein"/>
    <property type="match status" value="1"/>
</dbReference>
<dbReference type="SMART" id="SM00267">
    <property type="entry name" value="GGDEF"/>
    <property type="match status" value="1"/>
</dbReference>
<dbReference type="CDD" id="cd00130">
    <property type="entry name" value="PAS"/>
    <property type="match status" value="1"/>
</dbReference>
<dbReference type="Pfam" id="PF00989">
    <property type="entry name" value="PAS"/>
    <property type="match status" value="1"/>
</dbReference>
<keyword evidence="3" id="KW-0175">Coiled coil</keyword>
<evidence type="ECO:0000256" key="2">
    <source>
        <dbReference type="ARBA" id="ARBA00034247"/>
    </source>
</evidence>
<feature type="transmembrane region" description="Helical" evidence="4">
    <location>
        <begin position="321"/>
        <end position="344"/>
    </location>
</feature>
<dbReference type="AlphaFoldDB" id="A0A133XDR7"/>
<dbReference type="InterPro" id="IPR015168">
    <property type="entry name" value="SsuA/THI5"/>
</dbReference>
<feature type="domain" description="GGDEF" evidence="7">
    <location>
        <begin position="553"/>
        <end position="686"/>
    </location>
</feature>
<evidence type="ECO:0000259" key="6">
    <source>
        <dbReference type="PROSITE" id="PS50113"/>
    </source>
</evidence>
<dbReference type="Gene3D" id="3.30.70.270">
    <property type="match status" value="1"/>
</dbReference>
<dbReference type="Proteomes" id="UP000070186">
    <property type="component" value="Unassembled WGS sequence"/>
</dbReference>
<feature type="domain" description="PAC" evidence="6">
    <location>
        <begin position="448"/>
        <end position="500"/>
    </location>
</feature>
<dbReference type="InterPro" id="IPR000700">
    <property type="entry name" value="PAS-assoc_C"/>
</dbReference>
<gene>
    <name evidence="8" type="ORF">AT959_19895</name>
</gene>
<dbReference type="GO" id="GO:0052621">
    <property type="term" value="F:diguanylate cyclase activity"/>
    <property type="evidence" value="ECO:0007669"/>
    <property type="project" value="UniProtKB-EC"/>
</dbReference>
<dbReference type="InterPro" id="IPR000014">
    <property type="entry name" value="PAS"/>
</dbReference>
<dbReference type="GO" id="GO:0043709">
    <property type="term" value="P:cell adhesion involved in single-species biofilm formation"/>
    <property type="evidence" value="ECO:0007669"/>
    <property type="project" value="TreeGrafter"/>
</dbReference>
<dbReference type="SUPFAM" id="SSF53850">
    <property type="entry name" value="Periplasmic binding protein-like II"/>
    <property type="match status" value="1"/>
</dbReference>
<dbReference type="Pfam" id="PF00990">
    <property type="entry name" value="GGDEF"/>
    <property type="match status" value="1"/>
</dbReference>
<dbReference type="EC" id="2.7.7.65" evidence="1"/>
<dbReference type="GO" id="GO:0005886">
    <property type="term" value="C:plasma membrane"/>
    <property type="evidence" value="ECO:0007669"/>
    <property type="project" value="TreeGrafter"/>
</dbReference>
<dbReference type="GO" id="GO:1902201">
    <property type="term" value="P:negative regulation of bacterial-type flagellum-dependent cell motility"/>
    <property type="evidence" value="ECO:0007669"/>
    <property type="project" value="TreeGrafter"/>
</dbReference>
<feature type="coiled-coil region" evidence="3">
    <location>
        <begin position="491"/>
        <end position="525"/>
    </location>
</feature>
<name>A0A133XDR7_9RHOO</name>
<dbReference type="STRING" id="281362.AT959_19895"/>
<evidence type="ECO:0000313" key="8">
    <source>
        <dbReference type="EMBL" id="KXB29079.1"/>
    </source>
</evidence>
<dbReference type="InterPro" id="IPR035965">
    <property type="entry name" value="PAS-like_dom_sf"/>
</dbReference>
<dbReference type="Gene3D" id="3.30.450.20">
    <property type="entry name" value="PAS domain"/>
    <property type="match status" value="1"/>
</dbReference>
<dbReference type="InterPro" id="IPR000160">
    <property type="entry name" value="GGDEF_dom"/>
</dbReference>
<evidence type="ECO:0000313" key="9">
    <source>
        <dbReference type="Proteomes" id="UP000070186"/>
    </source>
</evidence>
<protein>
    <recommendedName>
        <fullName evidence="1">diguanylate cyclase</fullName>
        <ecNumber evidence="1">2.7.7.65</ecNumber>
    </recommendedName>
</protein>
<keyword evidence="4" id="KW-1133">Transmembrane helix</keyword>
<feature type="domain" description="PAS" evidence="5">
    <location>
        <begin position="367"/>
        <end position="438"/>
    </location>
</feature>
<evidence type="ECO:0000256" key="3">
    <source>
        <dbReference type="SAM" id="Coils"/>
    </source>
</evidence>
<comment type="caution">
    <text evidence="8">The sequence shown here is derived from an EMBL/GenBank/DDBJ whole genome shotgun (WGS) entry which is preliminary data.</text>
</comment>
<dbReference type="PROSITE" id="PS50112">
    <property type="entry name" value="PAS"/>
    <property type="match status" value="1"/>
</dbReference>
<dbReference type="SUPFAM" id="SSF55785">
    <property type="entry name" value="PYP-like sensor domain (PAS domain)"/>
    <property type="match status" value="1"/>
</dbReference>
<dbReference type="NCBIfam" id="TIGR00254">
    <property type="entry name" value="GGDEF"/>
    <property type="match status" value="1"/>
</dbReference>
<dbReference type="SMART" id="SM00091">
    <property type="entry name" value="PAS"/>
    <property type="match status" value="1"/>
</dbReference>
<dbReference type="InterPro" id="IPR043128">
    <property type="entry name" value="Rev_trsase/Diguanyl_cyclase"/>
</dbReference>
<keyword evidence="9" id="KW-1185">Reference proteome</keyword>
<evidence type="ECO:0000256" key="1">
    <source>
        <dbReference type="ARBA" id="ARBA00012528"/>
    </source>
</evidence>
<evidence type="ECO:0000256" key="4">
    <source>
        <dbReference type="SAM" id="Phobius"/>
    </source>
</evidence>
<dbReference type="Pfam" id="PF09084">
    <property type="entry name" value="NMT1"/>
    <property type="match status" value="1"/>
</dbReference>
<evidence type="ECO:0000259" key="5">
    <source>
        <dbReference type="PROSITE" id="PS50112"/>
    </source>
</evidence>
<accession>A0A133XDR7</accession>
<evidence type="ECO:0000259" key="7">
    <source>
        <dbReference type="PROSITE" id="PS50887"/>
    </source>
</evidence>